<keyword evidence="3" id="KW-1185">Reference proteome</keyword>
<organism evidence="2 3">
    <name type="scientific">Kibdelosporangium philippinense</name>
    <dbReference type="NCBI Taxonomy" id="211113"/>
    <lineage>
        <taxon>Bacteria</taxon>
        <taxon>Bacillati</taxon>
        <taxon>Actinomycetota</taxon>
        <taxon>Actinomycetes</taxon>
        <taxon>Pseudonocardiales</taxon>
        <taxon>Pseudonocardiaceae</taxon>
        <taxon>Kibdelosporangium</taxon>
    </lineage>
</organism>
<dbReference type="RefSeq" id="WP_233726104.1">
    <property type="nucleotide sequence ID" value="NZ_JAJVCN010000001.1"/>
</dbReference>
<dbReference type="InterPro" id="IPR036162">
    <property type="entry name" value="Resolvase-like_N_sf"/>
</dbReference>
<evidence type="ECO:0000313" key="3">
    <source>
        <dbReference type="Proteomes" id="UP001521150"/>
    </source>
</evidence>
<reference evidence="2 3" key="1">
    <citation type="submission" date="2021-12" db="EMBL/GenBank/DDBJ databases">
        <title>Genome sequence of Kibdelosporangium philippinense ATCC 49844.</title>
        <authorList>
            <person name="Fedorov E.A."/>
            <person name="Omeragic M."/>
            <person name="Shalygina K.F."/>
            <person name="Maclea K.S."/>
        </authorList>
    </citation>
    <scope>NUCLEOTIDE SEQUENCE [LARGE SCALE GENOMIC DNA]</scope>
    <source>
        <strain evidence="2 3">ATCC 49844</strain>
    </source>
</reference>
<dbReference type="Gene3D" id="3.40.50.1390">
    <property type="entry name" value="Resolvase, N-terminal catalytic domain"/>
    <property type="match status" value="1"/>
</dbReference>
<dbReference type="SUPFAM" id="SSF53041">
    <property type="entry name" value="Resolvase-like"/>
    <property type="match status" value="1"/>
</dbReference>
<name>A0ABS8Z9Q6_9PSEU</name>
<dbReference type="Gene3D" id="3.90.1750.20">
    <property type="entry name" value="Putative Large Serine Recombinase, Chain B, Domain 2"/>
    <property type="match status" value="1"/>
</dbReference>
<feature type="domain" description="Recombinase" evidence="1">
    <location>
        <begin position="162"/>
        <end position="281"/>
    </location>
</feature>
<dbReference type="PROSITE" id="PS51737">
    <property type="entry name" value="RECOMBINASE_DNA_BIND"/>
    <property type="match status" value="1"/>
</dbReference>
<dbReference type="InterPro" id="IPR050639">
    <property type="entry name" value="SSR_resolvase"/>
</dbReference>
<dbReference type="EMBL" id="JAJVCN010000001">
    <property type="protein sequence ID" value="MCE7004611.1"/>
    <property type="molecule type" value="Genomic_DNA"/>
</dbReference>
<dbReference type="SMART" id="SM00857">
    <property type="entry name" value="Resolvase"/>
    <property type="match status" value="1"/>
</dbReference>
<protein>
    <submittedName>
        <fullName evidence="2">Recombinase family protein</fullName>
    </submittedName>
</protein>
<dbReference type="PANTHER" id="PTHR30461">
    <property type="entry name" value="DNA-INVERTASE FROM LAMBDOID PROPHAGE"/>
    <property type="match status" value="1"/>
</dbReference>
<dbReference type="InterPro" id="IPR006119">
    <property type="entry name" value="Resolv_N"/>
</dbReference>
<dbReference type="InterPro" id="IPR038109">
    <property type="entry name" value="DNA_bind_recomb_sf"/>
</dbReference>
<accession>A0ABS8Z9Q6</accession>
<dbReference type="PANTHER" id="PTHR30461:SF23">
    <property type="entry name" value="DNA RECOMBINASE-RELATED"/>
    <property type="match status" value="1"/>
</dbReference>
<gene>
    <name evidence="2" type="ORF">LWC34_17525</name>
</gene>
<evidence type="ECO:0000259" key="1">
    <source>
        <dbReference type="PROSITE" id="PS51737"/>
    </source>
</evidence>
<proteinExistence type="predicted"/>
<dbReference type="InterPro" id="IPR011109">
    <property type="entry name" value="DNA_bind_recombinase_dom"/>
</dbReference>
<dbReference type="Pfam" id="PF07508">
    <property type="entry name" value="Recombinase"/>
    <property type="match status" value="1"/>
</dbReference>
<comment type="caution">
    <text evidence="2">The sequence shown here is derived from an EMBL/GenBank/DDBJ whole genome shotgun (WGS) entry which is preliminary data.</text>
</comment>
<sequence length="281" mass="31069">MRFAFYGRMSTVEHQDRLTSLSWQREVAEETVAGQGSIVAEFFDEGVSRRLSWPERPAAAALLAAVRDPDRQFDAVVVGEYERAFCGDQFGFVMSVLQAHGVQLWLPEAGGAVDAGSAVHQALMVLLGAESRREVVRARHRTLAAMRKQTCLQGRFLGGRPPYGYRLVDAGSHPNRAHARWGRRLHRLDPDPKTAPWVRWIFQQRATGRSVASIARELNERGVQCPSGVDRKRNTHRSGEAWIVRTVVGILENPRYTASGSVAGQQLLYCLSAGEAAHGAA</sequence>
<evidence type="ECO:0000313" key="2">
    <source>
        <dbReference type="EMBL" id="MCE7004611.1"/>
    </source>
</evidence>
<dbReference type="Proteomes" id="UP001521150">
    <property type="component" value="Unassembled WGS sequence"/>
</dbReference>